<dbReference type="SUPFAM" id="SSF53850">
    <property type="entry name" value="Periplasmic binding protein-like II"/>
    <property type="match status" value="1"/>
</dbReference>
<comment type="similarity">
    <text evidence="2 4">Belongs to the bacterial solute-binding protein 3 family.</text>
</comment>
<dbReference type="Pfam" id="PF00497">
    <property type="entry name" value="SBP_bac_3"/>
    <property type="match status" value="1"/>
</dbReference>
<dbReference type="Proteomes" id="UP001596083">
    <property type="component" value="Unassembled WGS sequence"/>
</dbReference>
<keyword evidence="9" id="KW-1185">Reference proteome</keyword>
<proteinExistence type="inferred from homology"/>
<dbReference type="EMBL" id="JBHSPB010000014">
    <property type="protein sequence ID" value="MFC5722849.1"/>
    <property type="molecule type" value="Genomic_DNA"/>
</dbReference>
<evidence type="ECO:0000256" key="4">
    <source>
        <dbReference type="RuleBase" id="RU003744"/>
    </source>
</evidence>
<evidence type="ECO:0000256" key="3">
    <source>
        <dbReference type="ARBA" id="ARBA00022729"/>
    </source>
</evidence>
<feature type="domain" description="Ionotropic glutamate receptor C-terminal" evidence="7">
    <location>
        <begin position="41"/>
        <end position="264"/>
    </location>
</feature>
<dbReference type="InterPro" id="IPR001638">
    <property type="entry name" value="Solute-binding_3/MltF_N"/>
</dbReference>
<evidence type="ECO:0000313" key="8">
    <source>
        <dbReference type="EMBL" id="MFC5722849.1"/>
    </source>
</evidence>
<evidence type="ECO:0000313" key="9">
    <source>
        <dbReference type="Proteomes" id="UP001596083"/>
    </source>
</evidence>
<dbReference type="SMART" id="SM00079">
    <property type="entry name" value="PBPe"/>
    <property type="match status" value="1"/>
</dbReference>
<dbReference type="PANTHER" id="PTHR35936:SF19">
    <property type="entry name" value="AMINO-ACID-BINDING PROTEIN YXEM-RELATED"/>
    <property type="match status" value="1"/>
</dbReference>
<name>A0ABW0Z1Z6_9ACTN</name>
<dbReference type="SMART" id="SM00062">
    <property type="entry name" value="PBPb"/>
    <property type="match status" value="1"/>
</dbReference>
<comment type="subcellular location">
    <subcellularLocation>
        <location evidence="1">Cell envelope</location>
    </subcellularLocation>
</comment>
<dbReference type="Gene3D" id="3.40.190.10">
    <property type="entry name" value="Periplasmic binding protein-like II"/>
    <property type="match status" value="2"/>
</dbReference>
<dbReference type="RefSeq" id="WP_390318611.1">
    <property type="nucleotide sequence ID" value="NZ_JBHSPB010000014.1"/>
</dbReference>
<feature type="domain" description="Solute-binding protein family 3/N-terminal" evidence="6">
    <location>
        <begin position="40"/>
        <end position="265"/>
    </location>
</feature>
<comment type="caution">
    <text evidence="8">The sequence shown here is derived from an EMBL/GenBank/DDBJ whole genome shotgun (WGS) entry which is preliminary data.</text>
</comment>
<evidence type="ECO:0000259" key="6">
    <source>
        <dbReference type="SMART" id="SM00062"/>
    </source>
</evidence>
<keyword evidence="3 5" id="KW-0732">Signal</keyword>
<feature type="signal peptide" evidence="5">
    <location>
        <begin position="1"/>
        <end position="33"/>
    </location>
</feature>
<accession>A0ABW0Z1Z6</accession>
<dbReference type="PROSITE" id="PS01039">
    <property type="entry name" value="SBP_BACTERIAL_3"/>
    <property type="match status" value="1"/>
</dbReference>
<protein>
    <submittedName>
        <fullName evidence="8">Transporter substrate-binding domain-containing protein</fullName>
    </submittedName>
</protein>
<dbReference type="PANTHER" id="PTHR35936">
    <property type="entry name" value="MEMBRANE-BOUND LYTIC MUREIN TRANSGLYCOSYLASE F"/>
    <property type="match status" value="1"/>
</dbReference>
<feature type="chain" id="PRO_5045928344" evidence="5">
    <location>
        <begin position="34"/>
        <end position="268"/>
    </location>
</feature>
<dbReference type="InterPro" id="IPR001320">
    <property type="entry name" value="Iontro_rcpt_C"/>
</dbReference>
<sequence>MPKPPGLRKPFASAKACSALLAALLAGTGTAHADAGAPEKLRICTTGDYKPLTYFDARTGQYSGIDIDMAHDLADRIGRSPEFVRTTWGGMMNDLVGQGKCDIAMGGVSITPDRQQQADFTEPYLDDGKVPLVRSADVDRYRTLEQIDRENVRVIVNPGGTNEKFVREHLRNATVTVWNDNTTVFDEIVNGHADVMITDALEAKYQSRQHPGLAPVHPDEPFTQVRKAYMTPRNSPLKKDIDRWLSKALSDGTFQRYYDKWMGSTAGS</sequence>
<gene>
    <name evidence="8" type="ORF">ACFP1Z_22020</name>
</gene>
<evidence type="ECO:0000256" key="2">
    <source>
        <dbReference type="ARBA" id="ARBA00010333"/>
    </source>
</evidence>
<organism evidence="8 9">
    <name type="scientific">Streptomyces gamaensis</name>
    <dbReference type="NCBI Taxonomy" id="1763542"/>
    <lineage>
        <taxon>Bacteria</taxon>
        <taxon>Bacillati</taxon>
        <taxon>Actinomycetota</taxon>
        <taxon>Actinomycetes</taxon>
        <taxon>Kitasatosporales</taxon>
        <taxon>Streptomycetaceae</taxon>
        <taxon>Streptomyces</taxon>
    </lineage>
</organism>
<evidence type="ECO:0000259" key="7">
    <source>
        <dbReference type="SMART" id="SM00079"/>
    </source>
</evidence>
<reference evidence="9" key="1">
    <citation type="journal article" date="2019" name="Int. J. Syst. Evol. Microbiol.">
        <title>The Global Catalogue of Microorganisms (GCM) 10K type strain sequencing project: providing services to taxonomists for standard genome sequencing and annotation.</title>
        <authorList>
            <consortium name="The Broad Institute Genomics Platform"/>
            <consortium name="The Broad Institute Genome Sequencing Center for Infectious Disease"/>
            <person name="Wu L."/>
            <person name="Ma J."/>
        </authorList>
    </citation>
    <scope>NUCLEOTIDE SEQUENCE [LARGE SCALE GENOMIC DNA]</scope>
    <source>
        <strain evidence="9">CGMCC 4.7304</strain>
    </source>
</reference>
<dbReference type="InterPro" id="IPR018313">
    <property type="entry name" value="SBP_3_CS"/>
</dbReference>
<evidence type="ECO:0000256" key="5">
    <source>
        <dbReference type="SAM" id="SignalP"/>
    </source>
</evidence>
<evidence type="ECO:0000256" key="1">
    <source>
        <dbReference type="ARBA" id="ARBA00004196"/>
    </source>
</evidence>